<evidence type="ECO:0000256" key="6">
    <source>
        <dbReference type="ARBA" id="ARBA00022692"/>
    </source>
</evidence>
<keyword evidence="5" id="KW-0997">Cell inner membrane</keyword>
<keyword evidence="4" id="KW-0145">Chemotaxis</keyword>
<evidence type="ECO:0000256" key="3">
    <source>
        <dbReference type="ARBA" id="ARBA00022481"/>
    </source>
</evidence>
<dbReference type="PANTHER" id="PTHR43531:SF14">
    <property type="entry name" value="METHYL-ACCEPTING CHEMOTAXIS PROTEIN I-RELATED"/>
    <property type="match status" value="1"/>
</dbReference>
<dbReference type="EMBL" id="CP002038">
    <property type="protein sequence ID" value="ADM98188.1"/>
    <property type="molecule type" value="Genomic_DNA"/>
</dbReference>
<keyword evidence="2" id="KW-1003">Cell membrane</keyword>
<feature type="transmembrane region" description="Helical" evidence="12">
    <location>
        <begin position="39"/>
        <end position="63"/>
    </location>
</feature>
<dbReference type="Pfam" id="PF02203">
    <property type="entry name" value="TarH"/>
    <property type="match status" value="1"/>
</dbReference>
<dbReference type="InterPro" id="IPR003660">
    <property type="entry name" value="HAMP_dom"/>
</dbReference>
<feature type="domain" description="HAMP" evidence="14">
    <location>
        <begin position="242"/>
        <end position="294"/>
    </location>
</feature>
<dbReference type="InterPro" id="IPR051310">
    <property type="entry name" value="MCP_chemotaxis"/>
</dbReference>
<evidence type="ECO:0000256" key="9">
    <source>
        <dbReference type="ARBA" id="ARBA00023224"/>
    </source>
</evidence>
<keyword evidence="16" id="KW-1185">Reference proteome</keyword>
<feature type="domain" description="Methyl-accepting transducer" evidence="13">
    <location>
        <begin position="299"/>
        <end position="528"/>
    </location>
</feature>
<reference evidence="15 16" key="1">
    <citation type="journal article" date="2011" name="J. Bacteriol.">
        <title>Genome sequence of the plant-pathogenic bacterium Dickeya dadantii 3937.</title>
        <authorList>
            <person name="Glasner J.D."/>
            <person name="Yang C.H."/>
            <person name="Reverchon S."/>
            <person name="Hugouvieux-Cotte-Pattat N."/>
            <person name="Condemine G."/>
            <person name="Bohin J.P."/>
            <person name="Van Gijsegem F."/>
            <person name="Yang S."/>
            <person name="Franza T."/>
            <person name="Expert D."/>
            <person name="Plunkett G. III"/>
            <person name="San Francisco M.J."/>
            <person name="Charkowski A.O."/>
            <person name="Py B."/>
            <person name="Bell K."/>
            <person name="Rauscher L."/>
            <person name="Rodriguez-Palenzuela P."/>
            <person name="Toussaint A."/>
            <person name="Holeva M.C."/>
            <person name="He S.Y."/>
            <person name="Douet V."/>
            <person name="Boccara M."/>
            <person name="Blanco C."/>
            <person name="Toth I."/>
            <person name="Anderson B.D."/>
            <person name="Biehl B.S."/>
            <person name="Mau B."/>
            <person name="Flynn S.M."/>
            <person name="Barras F."/>
            <person name="Lindeberg M."/>
            <person name="Birch P.R."/>
            <person name="Tsuyumu S."/>
            <person name="Shi X."/>
            <person name="Hibbing M."/>
            <person name="Yap M.N."/>
            <person name="Carpentier M."/>
            <person name="Dassa E."/>
            <person name="Umehara M."/>
            <person name="Kim J.F."/>
            <person name="Rusch M."/>
            <person name="Soni P."/>
            <person name="Mayhew G.F."/>
            <person name="Fouts D.E."/>
            <person name="Gill S.R."/>
            <person name="Blattner F.R."/>
            <person name="Keen N.T."/>
            <person name="Perna N.T."/>
        </authorList>
    </citation>
    <scope>NUCLEOTIDE SEQUENCE [LARGE SCALE GENOMIC DNA]</scope>
    <source>
        <strain evidence="15 16">3937</strain>
    </source>
</reference>
<dbReference type="GO" id="GO:0006935">
    <property type="term" value="P:chemotaxis"/>
    <property type="evidence" value="ECO:0007669"/>
    <property type="project" value="UniProtKB-KW"/>
</dbReference>
<sequence length="569" mass="60936">MMHPGAIAFYCAVDETLFKSDSYYLDIMMRILKNITIRAMLLIILTGFTLIWGVSAITTIVSLNKVGSLLDTNQTEKKNYTILSNGREAFTQSIALINRSTLFQQRGDSAQAQALLQKVQSNLDNTRTLLTAFRAAGHDGINATLAGQITDSWDNAISQALMPMLNASRAGRFDEYQHFYLDVYPALAQAFGNNVAQYGEAIQADDSLTRANRLASISRDVLSVALILGVLALLLCDRYLVNYLVKPVGDIKRHLTALTEGRLGADLQEFGRNCVGQLIPYIRQMQSNLRDTVSVIRDSSAALHVGASEIRSGNDELASRTEEQAAALQQTAASMEQLSATVTQNADNLKQASKLAQEATERALSGGEVGKSLESMMKGISDSSRQINDIITLINGIAFQTNILALNAAVEAARAGEAGRGFAVVAGEVRNLAQRSAQAAKDIGALIGDSVQRVEAGSIQLEQAGAAMGDIINSIMSVDALIRDIASASEEQKHGIMQVGQAVTEMDSVTQQNAALVEEAASSAASLESQARQLADAVTVFSLSEEEHRYSANGMLPASRLALGAASSR</sequence>
<dbReference type="SUPFAM" id="SSF58104">
    <property type="entry name" value="Methyl-accepting chemotaxis protein (MCP) signaling domain"/>
    <property type="match status" value="1"/>
</dbReference>
<proteinExistence type="inferred from homology"/>
<evidence type="ECO:0000259" key="13">
    <source>
        <dbReference type="PROSITE" id="PS50111"/>
    </source>
</evidence>
<dbReference type="CDD" id="cd11386">
    <property type="entry name" value="MCP_signal"/>
    <property type="match status" value="1"/>
</dbReference>
<dbReference type="FunFam" id="1.10.287.950:FF:000001">
    <property type="entry name" value="Methyl-accepting chemotaxis sensory transducer"/>
    <property type="match status" value="1"/>
</dbReference>
<evidence type="ECO:0000256" key="12">
    <source>
        <dbReference type="SAM" id="Phobius"/>
    </source>
</evidence>
<keyword evidence="8 12" id="KW-0472">Membrane</keyword>
<dbReference type="InterPro" id="IPR004090">
    <property type="entry name" value="Chemotax_Me-accpt_rcpt"/>
</dbReference>
<comment type="subcellular location">
    <subcellularLocation>
        <location evidence="1">Cell inner membrane</location>
        <topology evidence="1">Multi-pass membrane protein</topology>
    </subcellularLocation>
</comment>
<evidence type="ECO:0000256" key="11">
    <source>
        <dbReference type="PROSITE-ProRule" id="PRU00284"/>
    </source>
</evidence>
<dbReference type="HOGENOM" id="CLU_000445_107_16_6"/>
<name>E0SM30_DICD3</name>
<dbReference type="GO" id="GO:0004888">
    <property type="term" value="F:transmembrane signaling receptor activity"/>
    <property type="evidence" value="ECO:0007669"/>
    <property type="project" value="InterPro"/>
</dbReference>
<accession>E0SM30</accession>
<dbReference type="PROSITE" id="PS50885">
    <property type="entry name" value="HAMP"/>
    <property type="match status" value="1"/>
</dbReference>
<dbReference type="InterPro" id="IPR003122">
    <property type="entry name" value="Tar_rcpt_lig-bd"/>
</dbReference>
<comment type="similarity">
    <text evidence="10">Belongs to the methyl-accepting chemotaxis (MCP) protein family.</text>
</comment>
<evidence type="ECO:0000256" key="1">
    <source>
        <dbReference type="ARBA" id="ARBA00004429"/>
    </source>
</evidence>
<dbReference type="KEGG" id="ddd:Dda3937_00072"/>
<dbReference type="PROSITE" id="PS50111">
    <property type="entry name" value="CHEMOTAXIS_TRANSDUC_2"/>
    <property type="match status" value="1"/>
</dbReference>
<evidence type="ECO:0000256" key="4">
    <source>
        <dbReference type="ARBA" id="ARBA00022500"/>
    </source>
</evidence>
<evidence type="ECO:0000313" key="16">
    <source>
        <dbReference type="Proteomes" id="UP000006859"/>
    </source>
</evidence>
<dbReference type="PANTHER" id="PTHR43531">
    <property type="entry name" value="PROTEIN ICFG"/>
    <property type="match status" value="1"/>
</dbReference>
<dbReference type="eggNOG" id="COG0840">
    <property type="taxonomic scope" value="Bacteria"/>
</dbReference>
<dbReference type="Proteomes" id="UP000006859">
    <property type="component" value="Chromosome"/>
</dbReference>
<evidence type="ECO:0000256" key="7">
    <source>
        <dbReference type="ARBA" id="ARBA00022989"/>
    </source>
</evidence>
<dbReference type="InterPro" id="IPR004089">
    <property type="entry name" value="MCPsignal_dom"/>
</dbReference>
<dbReference type="Pfam" id="PF00015">
    <property type="entry name" value="MCPsignal"/>
    <property type="match status" value="1"/>
</dbReference>
<dbReference type="PRINTS" id="PR00260">
    <property type="entry name" value="CHEMTRNSDUCR"/>
</dbReference>
<dbReference type="AlphaFoldDB" id="E0SM30"/>
<evidence type="ECO:0000256" key="5">
    <source>
        <dbReference type="ARBA" id="ARBA00022519"/>
    </source>
</evidence>
<dbReference type="SMART" id="SM00304">
    <property type="entry name" value="HAMP"/>
    <property type="match status" value="1"/>
</dbReference>
<keyword evidence="7 12" id="KW-1133">Transmembrane helix</keyword>
<evidence type="ECO:0000256" key="2">
    <source>
        <dbReference type="ARBA" id="ARBA00022475"/>
    </source>
</evidence>
<protein>
    <submittedName>
        <fullName evidence="15">Methyl-accepting chemotaxis protein I (Serine chemoreceptor protein)</fullName>
    </submittedName>
</protein>
<dbReference type="Gene3D" id="1.10.287.950">
    <property type="entry name" value="Methyl-accepting chemotaxis protein"/>
    <property type="match status" value="1"/>
</dbReference>
<dbReference type="SMART" id="SM00283">
    <property type="entry name" value="MA"/>
    <property type="match status" value="1"/>
</dbReference>
<keyword evidence="3" id="KW-0488">Methylation</keyword>
<keyword evidence="6 12" id="KW-0812">Transmembrane</keyword>
<evidence type="ECO:0000313" key="15">
    <source>
        <dbReference type="EMBL" id="ADM98188.1"/>
    </source>
</evidence>
<dbReference type="GO" id="GO:0005886">
    <property type="term" value="C:plasma membrane"/>
    <property type="evidence" value="ECO:0007669"/>
    <property type="project" value="UniProtKB-SubCell"/>
</dbReference>
<organism evidence="15 16">
    <name type="scientific">Dickeya dadantii (strain 3937)</name>
    <name type="common">Erwinia chrysanthemi (strain 3937)</name>
    <dbReference type="NCBI Taxonomy" id="198628"/>
    <lineage>
        <taxon>Bacteria</taxon>
        <taxon>Pseudomonadati</taxon>
        <taxon>Pseudomonadota</taxon>
        <taxon>Gammaproteobacteria</taxon>
        <taxon>Enterobacterales</taxon>
        <taxon>Pectobacteriaceae</taxon>
        <taxon>Dickeya</taxon>
    </lineage>
</organism>
<evidence type="ECO:0000256" key="10">
    <source>
        <dbReference type="ARBA" id="ARBA00029447"/>
    </source>
</evidence>
<dbReference type="GO" id="GO:0007165">
    <property type="term" value="P:signal transduction"/>
    <property type="evidence" value="ECO:0007669"/>
    <property type="project" value="UniProtKB-KW"/>
</dbReference>
<keyword evidence="9 11" id="KW-0807">Transducer</keyword>
<gene>
    <name evidence="15" type="ordered locus">Dda3937_00072</name>
</gene>
<keyword evidence="15" id="KW-0675">Receptor</keyword>
<evidence type="ECO:0000256" key="8">
    <source>
        <dbReference type="ARBA" id="ARBA00023136"/>
    </source>
</evidence>
<evidence type="ECO:0000259" key="14">
    <source>
        <dbReference type="PROSITE" id="PS50885"/>
    </source>
</evidence>
<dbReference type="STRING" id="198628.Dda3937_00072"/>